<dbReference type="Proteomes" id="UP000094444">
    <property type="component" value="Unassembled WGS sequence"/>
</dbReference>
<keyword evidence="3" id="KW-1185">Reference proteome</keyword>
<evidence type="ECO:0000313" key="3">
    <source>
        <dbReference type="Proteomes" id="UP000094444"/>
    </source>
</evidence>
<evidence type="ECO:0000313" key="2">
    <source>
        <dbReference type="EMBL" id="POS69079.1"/>
    </source>
</evidence>
<evidence type="ECO:0000256" key="1">
    <source>
        <dbReference type="SAM" id="MobiDB-lite"/>
    </source>
</evidence>
<name>A0A2P5HFR7_DIAHE</name>
<protein>
    <submittedName>
        <fullName evidence="2">Uncharacterized protein</fullName>
    </submittedName>
</protein>
<dbReference type="OrthoDB" id="5227168at2759"/>
<comment type="caution">
    <text evidence="2">The sequence shown here is derived from an EMBL/GenBank/DDBJ whole genome shotgun (WGS) entry which is preliminary data.</text>
</comment>
<proteinExistence type="predicted"/>
<accession>A0A2P5HFR7</accession>
<sequence>MDEFADLIFDTSAPALPPYERRQPRRPLLFSMGAPMAHSLSKSGHEFLRLTVKTRLISQPQPNTHYWASGDMAWWFWAARVVLNNLHGVLTSPQSIAKSHIYALSMCGPWRCGSWRSDATWLSRFIHVSYSAIQGSFLYPYVRWVDKHLMNRRDFLRFDIFLLQCWSQMDLNPEQKATVDTISFINEQPPEVCLYVLDSYMERTAPDPRRPPPQAPATNGRSTAYPRADLDSWYEVHPDHADYQRDMFWEYARHLARELLLDLEAAQVLNTTSSPGLALTRSLRAPCVWAIIGERCNYMQTRLDSYIDCVLVFKQRLWEMERAASPVKPTNEVDTDLGCHGHQDDLGAC</sequence>
<organism evidence="2 3">
    <name type="scientific">Diaporthe helianthi</name>
    <dbReference type="NCBI Taxonomy" id="158607"/>
    <lineage>
        <taxon>Eukaryota</taxon>
        <taxon>Fungi</taxon>
        <taxon>Dikarya</taxon>
        <taxon>Ascomycota</taxon>
        <taxon>Pezizomycotina</taxon>
        <taxon>Sordariomycetes</taxon>
        <taxon>Sordariomycetidae</taxon>
        <taxon>Diaporthales</taxon>
        <taxon>Diaporthaceae</taxon>
        <taxon>Diaporthe</taxon>
    </lineage>
</organism>
<gene>
    <name evidence="2" type="ORF">DHEL01_v212525</name>
</gene>
<dbReference type="InParanoid" id="A0A2P5HFR7"/>
<reference evidence="2" key="1">
    <citation type="submission" date="2017-09" db="EMBL/GenBank/DDBJ databases">
        <title>Polyketide synthases of a Diaporthe helianthi virulent isolate.</title>
        <authorList>
            <person name="Baroncelli R."/>
        </authorList>
    </citation>
    <scope>NUCLEOTIDE SEQUENCE [LARGE SCALE GENOMIC DNA]</scope>
    <source>
        <strain evidence="2">7/96</strain>
    </source>
</reference>
<dbReference type="AlphaFoldDB" id="A0A2P5HFR7"/>
<dbReference type="EMBL" id="MAVT02002704">
    <property type="protein sequence ID" value="POS69079.1"/>
    <property type="molecule type" value="Genomic_DNA"/>
</dbReference>
<feature type="region of interest" description="Disordered" evidence="1">
    <location>
        <begin position="205"/>
        <end position="224"/>
    </location>
</feature>